<organism evidence="1 2">
    <name type="scientific">candidate division TA06 bacterium</name>
    <dbReference type="NCBI Taxonomy" id="2250710"/>
    <lineage>
        <taxon>Bacteria</taxon>
        <taxon>Bacteria division TA06</taxon>
    </lineage>
</organism>
<dbReference type="Proteomes" id="UP000736328">
    <property type="component" value="Unassembled WGS sequence"/>
</dbReference>
<evidence type="ECO:0000313" key="1">
    <source>
        <dbReference type="EMBL" id="MBI4726670.1"/>
    </source>
</evidence>
<dbReference type="AlphaFoldDB" id="A0A933I8Q8"/>
<keyword evidence="1" id="KW-0489">Methyltransferase</keyword>
<sequence>MLKTYLKSLYETAVTTLPKKTDAGNPDFRIWDGQHDIIGYIEAKEPAKDNLDVIETTGQLKRYLHTFPNLILTNFLEFRLYRNGECIDTVQVGRPFILNKLKAVPAAEHEEAFLKLLEKFFAFSLPKTYTAKTLALELAKRTRFLRDEVITEELKEEDSAKAGNILGFYEAFKQALIAGLTKEEFADLYSQTLTYGLFAARTRCPGQFNRELAFKYIPRTIGILRSVFQFISSSDIPKPLEWAVDDIAAVLNA</sequence>
<reference evidence="1" key="1">
    <citation type="submission" date="2020-07" db="EMBL/GenBank/DDBJ databases">
        <title>Huge and variable diversity of episymbiotic CPR bacteria and DPANN archaea in groundwater ecosystems.</title>
        <authorList>
            <person name="He C.Y."/>
            <person name="Keren R."/>
            <person name="Whittaker M."/>
            <person name="Farag I.F."/>
            <person name="Doudna J."/>
            <person name="Cate J.H.D."/>
            <person name="Banfield J.F."/>
        </authorList>
    </citation>
    <scope>NUCLEOTIDE SEQUENCE</scope>
    <source>
        <strain evidence="1">NC_groundwater_1520_Pr4_B-0.1um_53_5</strain>
    </source>
</reference>
<keyword evidence="1" id="KW-0808">Transferase</keyword>
<feature type="non-terminal residue" evidence="1">
    <location>
        <position position="253"/>
    </location>
</feature>
<proteinExistence type="predicted"/>
<dbReference type="GO" id="GO:0008168">
    <property type="term" value="F:methyltransferase activity"/>
    <property type="evidence" value="ECO:0007669"/>
    <property type="project" value="UniProtKB-KW"/>
</dbReference>
<name>A0A933I8Q8_UNCT6</name>
<protein>
    <submittedName>
        <fullName evidence="1">DNA methyltransferase</fullName>
    </submittedName>
</protein>
<comment type="caution">
    <text evidence="1">The sequence shown here is derived from an EMBL/GenBank/DDBJ whole genome shotgun (WGS) entry which is preliminary data.</text>
</comment>
<dbReference type="EMBL" id="JACQXR010000070">
    <property type="protein sequence ID" value="MBI4726670.1"/>
    <property type="molecule type" value="Genomic_DNA"/>
</dbReference>
<evidence type="ECO:0000313" key="2">
    <source>
        <dbReference type="Proteomes" id="UP000736328"/>
    </source>
</evidence>
<gene>
    <name evidence="1" type="ORF">HY768_05530</name>
</gene>
<accession>A0A933I8Q8</accession>
<dbReference type="GO" id="GO:0032259">
    <property type="term" value="P:methylation"/>
    <property type="evidence" value="ECO:0007669"/>
    <property type="project" value="UniProtKB-KW"/>
</dbReference>